<keyword evidence="1" id="KW-0732">Signal</keyword>
<comment type="caution">
    <text evidence="2">The sequence shown here is derived from an EMBL/GenBank/DDBJ whole genome shotgun (WGS) entry which is preliminary data.</text>
</comment>
<feature type="signal peptide" evidence="1">
    <location>
        <begin position="1"/>
        <end position="23"/>
    </location>
</feature>
<proteinExistence type="predicted"/>
<dbReference type="OrthoDB" id="9779968at2"/>
<dbReference type="Pfam" id="PF07394">
    <property type="entry name" value="DUF1501"/>
    <property type="match status" value="1"/>
</dbReference>
<dbReference type="AlphaFoldDB" id="A0A7C9KJX4"/>
<gene>
    <name evidence="2" type="ORF">F3168_14080</name>
</gene>
<dbReference type="Proteomes" id="UP000481327">
    <property type="component" value="Unassembled WGS sequence"/>
</dbReference>
<evidence type="ECO:0000256" key="1">
    <source>
        <dbReference type="SAM" id="SignalP"/>
    </source>
</evidence>
<protein>
    <submittedName>
        <fullName evidence="2">DUF1501 domain-containing protein</fullName>
    </submittedName>
</protein>
<dbReference type="PANTHER" id="PTHR43737:SF1">
    <property type="entry name" value="DUF1501 DOMAIN-CONTAINING PROTEIN"/>
    <property type="match status" value="1"/>
</dbReference>
<dbReference type="RefSeq" id="WP_152578849.1">
    <property type="nucleotide sequence ID" value="NZ_JAATJI010000001.1"/>
</dbReference>
<evidence type="ECO:0000313" key="3">
    <source>
        <dbReference type="Proteomes" id="UP000481327"/>
    </source>
</evidence>
<name>A0A7C9KJX4_9SPHN</name>
<evidence type="ECO:0000313" key="2">
    <source>
        <dbReference type="EMBL" id="MQT18379.1"/>
    </source>
</evidence>
<accession>A0A7C9KJX4</accession>
<organism evidence="2 3">
    <name type="scientific">Sandarakinorhabdus fusca</name>
    <dbReference type="NCBI Taxonomy" id="1439888"/>
    <lineage>
        <taxon>Bacteria</taxon>
        <taxon>Pseudomonadati</taxon>
        <taxon>Pseudomonadota</taxon>
        <taxon>Alphaproteobacteria</taxon>
        <taxon>Sphingomonadales</taxon>
        <taxon>Sphingosinicellaceae</taxon>
        <taxon>Sandarakinorhabdus</taxon>
    </lineage>
</organism>
<sequence length="379" mass="39147">MIDRRLFLGLGAATWLTPQLALAAAATDRRLVFIILRGAMDGLAAVMPVGDPAYAALRGNFGPPPDAGVPLPLGPDFALHPALAQTGALYARGEALFVHAIASPYRERSHFDAQNVLETGGTAAYARKDGWLNRLLPLLPATGEPAIALAQTLPMALRGTATATAFAPSQLATADDDLLARAGMLYAADPQLHRLWSDALAARTLAGADARGKANPAGLGRLAATFLAKPHGARIAVIELNGWDTHSGQAGRLNAQLRQLDTVIAALKDGLGADWAHTVVIAATEFGRTAAPNGTGGTDHGTGGVAMVAGGAVKGGRVVTDWPGLAPAKLFDGRDLAATTDLRALFAGLAAEHFALDPMRVARRVFAGSVRPMSGLVRG</sequence>
<dbReference type="EMBL" id="WIOL01000006">
    <property type="protein sequence ID" value="MQT18379.1"/>
    <property type="molecule type" value="Genomic_DNA"/>
</dbReference>
<feature type="chain" id="PRO_5028853597" evidence="1">
    <location>
        <begin position="24"/>
        <end position="379"/>
    </location>
</feature>
<dbReference type="PANTHER" id="PTHR43737">
    <property type="entry name" value="BLL7424 PROTEIN"/>
    <property type="match status" value="1"/>
</dbReference>
<reference evidence="2 3" key="1">
    <citation type="submission" date="2019-09" db="EMBL/GenBank/DDBJ databases">
        <title>Polymorphobacter sp. isolated from a lake in China.</title>
        <authorList>
            <person name="Liu Z."/>
        </authorList>
    </citation>
    <scope>NUCLEOTIDE SEQUENCE [LARGE SCALE GENOMIC DNA]</scope>
    <source>
        <strain evidence="2 3">D40P</strain>
    </source>
</reference>
<keyword evidence="3" id="KW-1185">Reference proteome</keyword>
<dbReference type="InterPro" id="IPR010869">
    <property type="entry name" value="DUF1501"/>
</dbReference>